<reference evidence="5 6" key="1">
    <citation type="submission" date="2018-09" db="EMBL/GenBank/DDBJ databases">
        <title>A high-quality reference genome of wild soybean provides a powerful tool to mine soybean genomes.</title>
        <authorList>
            <person name="Xie M."/>
            <person name="Chung C.Y.L."/>
            <person name="Li M.-W."/>
            <person name="Wong F.-L."/>
            <person name="Chan T.-F."/>
            <person name="Lam H.-M."/>
        </authorList>
    </citation>
    <scope>NUCLEOTIDE SEQUENCE [LARGE SCALE GENOMIC DNA]</scope>
    <source>
        <strain evidence="6">cv. W05</strain>
        <tissue evidence="5">Hypocotyl of etiolated seedlings</tissue>
    </source>
</reference>
<dbReference type="GO" id="GO:0045492">
    <property type="term" value="P:xylan biosynthetic process"/>
    <property type="evidence" value="ECO:0007669"/>
    <property type="project" value="InterPro"/>
</dbReference>
<evidence type="ECO:0000256" key="1">
    <source>
        <dbReference type="ARBA" id="ARBA00004194"/>
    </source>
</evidence>
<organism evidence="5 6">
    <name type="scientific">Glycine soja</name>
    <name type="common">Wild soybean</name>
    <dbReference type="NCBI Taxonomy" id="3848"/>
    <lineage>
        <taxon>Eukaryota</taxon>
        <taxon>Viridiplantae</taxon>
        <taxon>Streptophyta</taxon>
        <taxon>Embryophyta</taxon>
        <taxon>Tracheophyta</taxon>
        <taxon>Spermatophyta</taxon>
        <taxon>Magnoliopsida</taxon>
        <taxon>eudicotyledons</taxon>
        <taxon>Gunneridae</taxon>
        <taxon>Pentapetalae</taxon>
        <taxon>rosids</taxon>
        <taxon>fabids</taxon>
        <taxon>Fabales</taxon>
        <taxon>Fabaceae</taxon>
        <taxon>Papilionoideae</taxon>
        <taxon>50 kb inversion clade</taxon>
        <taxon>NPAAA clade</taxon>
        <taxon>indigoferoid/millettioid clade</taxon>
        <taxon>Phaseoleae</taxon>
        <taxon>Glycine</taxon>
        <taxon>Glycine subgen. Soja</taxon>
    </lineage>
</organism>
<gene>
    <name evidence="5" type="ORF">D0Y65_018791</name>
</gene>
<keyword evidence="6" id="KW-1185">Reference proteome</keyword>
<dbReference type="GO" id="GO:0000139">
    <property type="term" value="C:Golgi membrane"/>
    <property type="evidence" value="ECO:0007669"/>
    <property type="project" value="UniProtKB-SubCell"/>
</dbReference>
<evidence type="ECO:0000256" key="3">
    <source>
        <dbReference type="ARBA" id="ARBA00022989"/>
    </source>
</evidence>
<name>A0A445K0W0_GLYSO</name>
<evidence type="ECO:0000256" key="4">
    <source>
        <dbReference type="ARBA" id="ARBA00023136"/>
    </source>
</evidence>
<dbReference type="PANTHER" id="PTHR31444">
    <property type="entry name" value="OS11G0490100 PROTEIN"/>
    <property type="match status" value="1"/>
</dbReference>
<dbReference type="Pfam" id="PF21729">
    <property type="entry name" value="IRX15_IRX15L_GXM"/>
    <property type="match status" value="1"/>
</dbReference>
<keyword evidence="5" id="KW-0489">Methyltransferase</keyword>
<comment type="subcellular location">
    <subcellularLocation>
        <location evidence="1">Golgi apparatus membrane</location>
        <topology evidence="1">Single-pass membrane protein</topology>
    </subcellularLocation>
</comment>
<dbReference type="SMR" id="A0A445K0W0"/>
<protein>
    <submittedName>
        <fullName evidence="5">Glucuronoxylan 4-O-methyltransferase 1</fullName>
    </submittedName>
</protein>
<keyword evidence="2" id="KW-0812">Transmembrane</keyword>
<dbReference type="Proteomes" id="UP000289340">
    <property type="component" value="Chromosome 7"/>
</dbReference>
<sequence>MVKEAKAKLETEVGPVTARVLEKKSPRNFLVFGLGHDGLVWNALNHGGRTIFLEEDESWIQQMRRRFPMLE</sequence>
<evidence type="ECO:0000313" key="5">
    <source>
        <dbReference type="EMBL" id="RZC04351.1"/>
    </source>
</evidence>
<dbReference type="AlphaFoldDB" id="A0A445K0W0"/>
<dbReference type="GO" id="GO:0032259">
    <property type="term" value="P:methylation"/>
    <property type="evidence" value="ECO:0007669"/>
    <property type="project" value="UniProtKB-KW"/>
</dbReference>
<evidence type="ECO:0000256" key="2">
    <source>
        <dbReference type="ARBA" id="ARBA00022692"/>
    </source>
</evidence>
<dbReference type="GO" id="GO:0008168">
    <property type="term" value="F:methyltransferase activity"/>
    <property type="evidence" value="ECO:0007669"/>
    <property type="project" value="UniProtKB-KW"/>
</dbReference>
<evidence type="ECO:0000313" key="6">
    <source>
        <dbReference type="Proteomes" id="UP000289340"/>
    </source>
</evidence>
<dbReference type="InterPro" id="IPR006514">
    <property type="entry name" value="IRX15/GXM/AGM"/>
</dbReference>
<accession>A0A445K0W0</accession>
<keyword evidence="5" id="KW-0808">Transferase</keyword>
<comment type="caution">
    <text evidence="5">The sequence shown here is derived from an EMBL/GenBank/DDBJ whole genome shotgun (WGS) entry which is preliminary data.</text>
</comment>
<keyword evidence="3" id="KW-1133">Transmembrane helix</keyword>
<dbReference type="EMBL" id="QZWG01000007">
    <property type="protein sequence ID" value="RZC04351.1"/>
    <property type="molecule type" value="Genomic_DNA"/>
</dbReference>
<proteinExistence type="predicted"/>
<keyword evidence="4" id="KW-0472">Membrane</keyword>